<dbReference type="EMBL" id="QEKO01000003">
    <property type="protein sequence ID" value="PVY61741.1"/>
    <property type="molecule type" value="Genomic_DNA"/>
</dbReference>
<sequence length="399" mass="44267">MKQTLFIGEYSSRNVGDGIIRMAIEKLCSQHGLPAAFRDFYGGTPDTGPGRPQPAGADAVQAGPKPRSLLRKVQAALLRIELVNYAIALLFYFTRYRSIAAGYQVQRYQQVVIGGGNLLMDNFLNFPLLILRIVQQCERHRVPVKLFSVGAGRRYSGLGRLIMARILQSDTVECIVCRDGNTYSLIKEIGEEDSDHKIICSFDSGLYLERGDAPAGRSDIVGLGVIAPSVLKMVTPEHPMADPAYAMRWWDALVGELAQKIGADHIEIFSNGSEADNDFARALWLELSPRYPGLLVCTSIRSPADLIQRVGGYKALAAYRMHAAVTAMALDVPVVGFEWDPKVLQMFTYCGKRNACVALDEFPKRPARELIASMLDETPARLEPIRRVLDRDFRHATHV</sequence>
<evidence type="ECO:0000313" key="4">
    <source>
        <dbReference type="Proteomes" id="UP000246145"/>
    </source>
</evidence>
<evidence type="ECO:0000256" key="1">
    <source>
        <dbReference type="SAM" id="MobiDB-lite"/>
    </source>
</evidence>
<dbReference type="RefSeq" id="WP_116518759.1">
    <property type="nucleotide sequence ID" value="NZ_JACCEX010000003.1"/>
</dbReference>
<gene>
    <name evidence="3" type="ORF">C7440_2472</name>
</gene>
<dbReference type="Proteomes" id="UP000246145">
    <property type="component" value="Unassembled WGS sequence"/>
</dbReference>
<keyword evidence="3" id="KW-0808">Transferase</keyword>
<evidence type="ECO:0000313" key="3">
    <source>
        <dbReference type="EMBL" id="PVY61741.1"/>
    </source>
</evidence>
<protein>
    <submittedName>
        <fullName evidence="3">Polysaccharide pyruvyl transferase WcaK-like protein</fullName>
    </submittedName>
</protein>
<dbReference type="AlphaFoldDB" id="A0A2U1CL73"/>
<evidence type="ECO:0000259" key="2">
    <source>
        <dbReference type="Pfam" id="PF04230"/>
    </source>
</evidence>
<dbReference type="PANTHER" id="PTHR36836:SF1">
    <property type="entry name" value="COLANIC ACID BIOSYNTHESIS PROTEIN WCAK"/>
    <property type="match status" value="1"/>
</dbReference>
<dbReference type="STRING" id="1231391.GCA_000308195_00290"/>
<keyword evidence="4" id="KW-1185">Reference proteome</keyword>
<dbReference type="InterPro" id="IPR007345">
    <property type="entry name" value="Polysacch_pyruvyl_Trfase"/>
</dbReference>
<dbReference type="OrthoDB" id="3199616at2"/>
<feature type="region of interest" description="Disordered" evidence="1">
    <location>
        <begin position="44"/>
        <end position="63"/>
    </location>
</feature>
<proteinExistence type="predicted"/>
<feature type="domain" description="Polysaccharide pyruvyl transferase" evidence="2">
    <location>
        <begin position="14"/>
        <end position="341"/>
    </location>
</feature>
<comment type="caution">
    <text evidence="3">The sequence shown here is derived from an EMBL/GenBank/DDBJ whole genome shotgun (WGS) entry which is preliminary data.</text>
</comment>
<dbReference type="PANTHER" id="PTHR36836">
    <property type="entry name" value="COLANIC ACID BIOSYNTHESIS PROTEIN WCAK"/>
    <property type="match status" value="1"/>
</dbReference>
<dbReference type="GO" id="GO:0016740">
    <property type="term" value="F:transferase activity"/>
    <property type="evidence" value="ECO:0007669"/>
    <property type="project" value="UniProtKB-KW"/>
</dbReference>
<organism evidence="3 4">
    <name type="scientific">Pusillimonas noertemannii</name>
    <dbReference type="NCBI Taxonomy" id="305977"/>
    <lineage>
        <taxon>Bacteria</taxon>
        <taxon>Pseudomonadati</taxon>
        <taxon>Pseudomonadota</taxon>
        <taxon>Betaproteobacteria</taxon>
        <taxon>Burkholderiales</taxon>
        <taxon>Alcaligenaceae</taxon>
        <taxon>Pusillimonas</taxon>
    </lineage>
</organism>
<reference evidence="3 4" key="1">
    <citation type="submission" date="2018-04" db="EMBL/GenBank/DDBJ databases">
        <title>Genomic Encyclopedia of Type Strains, Phase IV (KMG-IV): sequencing the most valuable type-strain genomes for metagenomic binning, comparative biology and taxonomic classification.</title>
        <authorList>
            <person name="Goeker M."/>
        </authorList>
    </citation>
    <scope>NUCLEOTIDE SEQUENCE [LARGE SCALE GENOMIC DNA]</scope>
    <source>
        <strain evidence="3 4">DSM 10065</strain>
    </source>
</reference>
<accession>A0A2U1CL73</accession>
<name>A0A2U1CL73_9BURK</name>
<dbReference type="Pfam" id="PF04230">
    <property type="entry name" value="PS_pyruv_trans"/>
    <property type="match status" value="1"/>
</dbReference>